<organism evidence="1 2">
    <name type="scientific">Hydrogenispora ethanolica</name>
    <dbReference type="NCBI Taxonomy" id="1082276"/>
    <lineage>
        <taxon>Bacteria</taxon>
        <taxon>Bacillati</taxon>
        <taxon>Bacillota</taxon>
        <taxon>Hydrogenispora</taxon>
    </lineage>
</organism>
<dbReference type="InterPro" id="IPR015946">
    <property type="entry name" value="KH_dom-like_a/b"/>
</dbReference>
<accession>A0A4R1RFH6</accession>
<gene>
    <name evidence="1" type="ORF">EDC14_101826</name>
</gene>
<protein>
    <submittedName>
        <fullName evidence="1">Putative redox protein</fullName>
    </submittedName>
</protein>
<dbReference type="Pfam" id="PF02566">
    <property type="entry name" value="OsmC"/>
    <property type="match status" value="1"/>
</dbReference>
<dbReference type="PANTHER" id="PTHR34352:SF1">
    <property type="entry name" value="PROTEIN YHFA"/>
    <property type="match status" value="1"/>
</dbReference>
<sequence>MKANLSWDGKMGFTATGDSGHAIKMDVSAEAGGSDSGVRPLELLLHALGGCSGADVASILRKMQQKVEKFSIELDGTRAEEHPKRITQVHMIFRVAGHDIDPERVRHAVELSLTKYCSVAASLNATITHEVIVE</sequence>
<dbReference type="OrthoDB" id="9804010at2"/>
<proteinExistence type="predicted"/>
<evidence type="ECO:0000313" key="2">
    <source>
        <dbReference type="Proteomes" id="UP000295008"/>
    </source>
</evidence>
<comment type="caution">
    <text evidence="1">The sequence shown here is derived from an EMBL/GenBank/DDBJ whole genome shotgun (WGS) entry which is preliminary data.</text>
</comment>
<dbReference type="InterPro" id="IPR003718">
    <property type="entry name" value="OsmC/Ohr_fam"/>
</dbReference>
<dbReference type="Gene3D" id="2.20.25.10">
    <property type="match status" value="1"/>
</dbReference>
<name>A0A4R1RFH6_HYDET</name>
<dbReference type="RefSeq" id="WP_132015054.1">
    <property type="nucleotide sequence ID" value="NZ_SLUN01000018.1"/>
</dbReference>
<reference evidence="1 2" key="1">
    <citation type="submission" date="2019-03" db="EMBL/GenBank/DDBJ databases">
        <title>Genomic Encyclopedia of Type Strains, Phase IV (KMG-IV): sequencing the most valuable type-strain genomes for metagenomic binning, comparative biology and taxonomic classification.</title>
        <authorList>
            <person name="Goeker M."/>
        </authorList>
    </citation>
    <scope>NUCLEOTIDE SEQUENCE [LARGE SCALE GENOMIC DNA]</scope>
    <source>
        <strain evidence="1 2">LX-B</strain>
    </source>
</reference>
<dbReference type="InterPro" id="IPR036102">
    <property type="entry name" value="OsmC/Ohrsf"/>
</dbReference>
<dbReference type="Proteomes" id="UP000295008">
    <property type="component" value="Unassembled WGS sequence"/>
</dbReference>
<evidence type="ECO:0000313" key="1">
    <source>
        <dbReference type="EMBL" id="TCL64728.1"/>
    </source>
</evidence>
<dbReference type="PANTHER" id="PTHR34352">
    <property type="entry name" value="PROTEIN YHFA"/>
    <property type="match status" value="1"/>
</dbReference>
<keyword evidence="2" id="KW-1185">Reference proteome</keyword>
<dbReference type="EMBL" id="SLUN01000018">
    <property type="protein sequence ID" value="TCL64728.1"/>
    <property type="molecule type" value="Genomic_DNA"/>
</dbReference>
<dbReference type="SUPFAM" id="SSF82784">
    <property type="entry name" value="OsmC-like"/>
    <property type="match status" value="1"/>
</dbReference>
<dbReference type="Gene3D" id="3.30.300.20">
    <property type="match status" value="1"/>
</dbReference>
<dbReference type="AlphaFoldDB" id="A0A4R1RFH6"/>